<keyword evidence="2" id="KW-0808">Transferase</keyword>
<dbReference type="AlphaFoldDB" id="A0A4V2PTQ8"/>
<dbReference type="Gene3D" id="3.90.550.10">
    <property type="entry name" value="Spore Coat Polysaccharide Biosynthesis Protein SpsA, Chain A"/>
    <property type="match status" value="1"/>
</dbReference>
<evidence type="ECO:0000259" key="1">
    <source>
        <dbReference type="Pfam" id="PF00535"/>
    </source>
</evidence>
<dbReference type="InterPro" id="IPR029044">
    <property type="entry name" value="Nucleotide-diphossugar_trans"/>
</dbReference>
<dbReference type="EMBL" id="SMGI01000002">
    <property type="protein sequence ID" value="TCK67441.1"/>
    <property type="molecule type" value="Genomic_DNA"/>
</dbReference>
<comment type="caution">
    <text evidence="2">The sequence shown here is derived from an EMBL/GenBank/DDBJ whole genome shotgun (WGS) entry which is preliminary data.</text>
</comment>
<dbReference type="OrthoDB" id="9797819at2"/>
<dbReference type="SUPFAM" id="SSF53448">
    <property type="entry name" value="Nucleotide-diphospho-sugar transferases"/>
    <property type="match status" value="1"/>
</dbReference>
<name>A0A4V2PTQ8_9FLAO</name>
<dbReference type="GO" id="GO:0016740">
    <property type="term" value="F:transferase activity"/>
    <property type="evidence" value="ECO:0007669"/>
    <property type="project" value="UniProtKB-KW"/>
</dbReference>
<accession>A0A4V2PTQ8</accession>
<dbReference type="Proteomes" id="UP000295714">
    <property type="component" value="Unassembled WGS sequence"/>
</dbReference>
<evidence type="ECO:0000313" key="3">
    <source>
        <dbReference type="Proteomes" id="UP000295714"/>
    </source>
</evidence>
<keyword evidence="3" id="KW-1185">Reference proteome</keyword>
<gene>
    <name evidence="2" type="ORF">DFQ05_1217</name>
</gene>
<dbReference type="InterPro" id="IPR001173">
    <property type="entry name" value="Glyco_trans_2-like"/>
</dbReference>
<dbReference type="PANTHER" id="PTHR48090:SF7">
    <property type="entry name" value="RFBJ PROTEIN"/>
    <property type="match status" value="1"/>
</dbReference>
<dbReference type="PANTHER" id="PTHR48090">
    <property type="entry name" value="UNDECAPRENYL-PHOSPHATE 4-DEOXY-4-FORMAMIDO-L-ARABINOSE TRANSFERASE-RELATED"/>
    <property type="match status" value="1"/>
</dbReference>
<organism evidence="2 3">
    <name type="scientific">Winogradskyella wandonensis</name>
    <dbReference type="NCBI Taxonomy" id="1442586"/>
    <lineage>
        <taxon>Bacteria</taxon>
        <taxon>Pseudomonadati</taxon>
        <taxon>Bacteroidota</taxon>
        <taxon>Flavobacteriia</taxon>
        <taxon>Flavobacteriales</taxon>
        <taxon>Flavobacteriaceae</taxon>
        <taxon>Winogradskyella</taxon>
    </lineage>
</organism>
<protein>
    <submittedName>
        <fullName evidence="2">Glycosyl transferase family 2</fullName>
    </submittedName>
</protein>
<dbReference type="Pfam" id="PF00535">
    <property type="entry name" value="Glycos_transf_2"/>
    <property type="match status" value="1"/>
</dbReference>
<feature type="domain" description="Glycosyltransferase 2-like" evidence="1">
    <location>
        <begin position="14"/>
        <end position="168"/>
    </location>
</feature>
<dbReference type="RefSeq" id="WP_132704498.1">
    <property type="nucleotide sequence ID" value="NZ_SMGI01000002.1"/>
</dbReference>
<sequence>MKKNHAERSLSIKVIIPAYNEEESIPLVIADIPKIVDEIIVVSNNSTDNTEANAKNAGATVLVENRKGYGYACLKGMSYIASASLNNQTKRPDIIVFLDGDYSDYPEELTKIVAPIIDDNIDFVIGARDKNLREAGSMTGPQIFGNWLATSLMKLFFRSTFTDLGPFRAIKYDKLLALDMEDKTYGWTVEMQLKVLKKKFSYREIPVNYRNRIGVSKVSGTVKGAIFAGVKILTWIFKYSFK</sequence>
<reference evidence="2 3" key="1">
    <citation type="journal article" date="2015" name="Stand. Genomic Sci.">
        <title>Genomic Encyclopedia of Bacterial and Archaeal Type Strains, Phase III: the genomes of soil and plant-associated and newly described type strains.</title>
        <authorList>
            <person name="Whitman W.B."/>
            <person name="Woyke T."/>
            <person name="Klenk H.P."/>
            <person name="Zhou Y."/>
            <person name="Lilburn T.G."/>
            <person name="Beck B.J."/>
            <person name="De Vos P."/>
            <person name="Vandamme P."/>
            <person name="Eisen J.A."/>
            <person name="Garrity G."/>
            <person name="Hugenholtz P."/>
            <person name="Kyrpides N.C."/>
        </authorList>
    </citation>
    <scope>NUCLEOTIDE SEQUENCE [LARGE SCALE GENOMIC DNA]</scope>
    <source>
        <strain evidence="2 3">CECT 8445</strain>
    </source>
</reference>
<evidence type="ECO:0000313" key="2">
    <source>
        <dbReference type="EMBL" id="TCK67441.1"/>
    </source>
</evidence>
<dbReference type="InterPro" id="IPR050256">
    <property type="entry name" value="Glycosyltransferase_2"/>
</dbReference>
<proteinExistence type="predicted"/>
<dbReference type="CDD" id="cd04179">
    <property type="entry name" value="DPM_DPG-synthase_like"/>
    <property type="match status" value="1"/>
</dbReference>